<evidence type="ECO:0000256" key="1">
    <source>
        <dbReference type="SAM" id="SignalP"/>
    </source>
</evidence>
<evidence type="ECO:0000313" key="3">
    <source>
        <dbReference type="Proteomes" id="UP000642920"/>
    </source>
</evidence>
<dbReference type="EMBL" id="JAERQG010000001">
    <property type="protein sequence ID" value="MBL0763718.1"/>
    <property type="molecule type" value="Genomic_DNA"/>
</dbReference>
<feature type="chain" id="PRO_5036968039" evidence="1">
    <location>
        <begin position="20"/>
        <end position="267"/>
    </location>
</feature>
<accession>A0A937ACJ6</accession>
<dbReference type="Proteomes" id="UP000642920">
    <property type="component" value="Unassembled WGS sequence"/>
</dbReference>
<proteinExistence type="predicted"/>
<feature type="signal peptide" evidence="1">
    <location>
        <begin position="1"/>
        <end position="19"/>
    </location>
</feature>
<reference evidence="2" key="1">
    <citation type="submission" date="2021-01" db="EMBL/GenBank/DDBJ databases">
        <title>Marivirga sp. nov., isolated from intertidal surface sediments.</title>
        <authorList>
            <person name="Zhang M."/>
        </authorList>
    </citation>
    <scope>NUCLEOTIDE SEQUENCE</scope>
    <source>
        <strain evidence="2">SM1354</strain>
    </source>
</reference>
<keyword evidence="3" id="KW-1185">Reference proteome</keyword>
<evidence type="ECO:0000313" key="2">
    <source>
        <dbReference type="EMBL" id="MBL0763718.1"/>
    </source>
</evidence>
<sequence>MKKIIVLSLLYLLSCCAYGQLSSHELNGDQRARIFLKAAIAYNEVKYPDALGAGVITFDLDLTKSNFEFGGYNTSHRFPSLGDFWIPAFGELIGFTFRGKDTPAVNGNLGSTTLSSLIFGWHNHAWSVLSTDFINLAAGFHWGDYGYGFQRYEEPNRFFTANALTFADDYTDPSGYYAGFGPSWMVDVALLPDLLFHYEGAFVFTARLLKEGSSVAPKNSPNPKFLNQQFELRYNRLFIGAEYCAALKNNEAAHAGRRLAIISGFTF</sequence>
<gene>
    <name evidence="2" type="ORF">JKP34_00555</name>
</gene>
<name>A0A937ACJ6_9BACT</name>
<organism evidence="2 3">
    <name type="scientific">Marivirga atlantica</name>
    <dbReference type="NCBI Taxonomy" id="1548457"/>
    <lineage>
        <taxon>Bacteria</taxon>
        <taxon>Pseudomonadati</taxon>
        <taxon>Bacteroidota</taxon>
        <taxon>Cytophagia</taxon>
        <taxon>Cytophagales</taxon>
        <taxon>Marivirgaceae</taxon>
        <taxon>Marivirga</taxon>
    </lineage>
</organism>
<protein>
    <submittedName>
        <fullName evidence="2">Uncharacterized protein</fullName>
    </submittedName>
</protein>
<dbReference type="AlphaFoldDB" id="A0A937ACJ6"/>
<keyword evidence="1" id="KW-0732">Signal</keyword>
<comment type="caution">
    <text evidence="2">The sequence shown here is derived from an EMBL/GenBank/DDBJ whole genome shotgun (WGS) entry which is preliminary data.</text>
</comment>
<dbReference type="RefSeq" id="WP_201916618.1">
    <property type="nucleotide sequence ID" value="NZ_JAERQG010000001.1"/>
</dbReference>